<comment type="caution">
    <text evidence="2">The sequence shown here is derived from an EMBL/GenBank/DDBJ whole genome shotgun (WGS) entry which is preliminary data.</text>
</comment>
<proteinExistence type="predicted"/>
<keyword evidence="1" id="KW-1133">Transmembrane helix</keyword>
<gene>
    <name evidence="2" type="ORF">CPB83DRAFT_860097</name>
</gene>
<name>A0A9P6E9V7_9AGAR</name>
<evidence type="ECO:0000313" key="3">
    <source>
        <dbReference type="Proteomes" id="UP000807306"/>
    </source>
</evidence>
<organism evidence="2 3">
    <name type="scientific">Crepidotus variabilis</name>
    <dbReference type="NCBI Taxonomy" id="179855"/>
    <lineage>
        <taxon>Eukaryota</taxon>
        <taxon>Fungi</taxon>
        <taxon>Dikarya</taxon>
        <taxon>Basidiomycota</taxon>
        <taxon>Agaricomycotina</taxon>
        <taxon>Agaricomycetes</taxon>
        <taxon>Agaricomycetidae</taxon>
        <taxon>Agaricales</taxon>
        <taxon>Agaricineae</taxon>
        <taxon>Crepidotaceae</taxon>
        <taxon>Crepidotus</taxon>
    </lineage>
</organism>
<reference evidence="2" key="1">
    <citation type="submission" date="2020-11" db="EMBL/GenBank/DDBJ databases">
        <authorList>
            <consortium name="DOE Joint Genome Institute"/>
            <person name="Ahrendt S."/>
            <person name="Riley R."/>
            <person name="Andreopoulos W."/>
            <person name="Labutti K."/>
            <person name="Pangilinan J."/>
            <person name="Ruiz-Duenas F.J."/>
            <person name="Barrasa J.M."/>
            <person name="Sanchez-Garcia M."/>
            <person name="Camarero S."/>
            <person name="Miyauchi S."/>
            <person name="Serrano A."/>
            <person name="Linde D."/>
            <person name="Babiker R."/>
            <person name="Drula E."/>
            <person name="Ayuso-Fernandez I."/>
            <person name="Pacheco R."/>
            <person name="Padilla G."/>
            <person name="Ferreira P."/>
            <person name="Barriuso J."/>
            <person name="Kellner H."/>
            <person name="Castanera R."/>
            <person name="Alfaro M."/>
            <person name="Ramirez L."/>
            <person name="Pisabarro A.G."/>
            <person name="Kuo A."/>
            <person name="Tritt A."/>
            <person name="Lipzen A."/>
            <person name="He G."/>
            <person name="Yan M."/>
            <person name="Ng V."/>
            <person name="Cullen D."/>
            <person name="Martin F."/>
            <person name="Rosso M.-N."/>
            <person name="Henrissat B."/>
            <person name="Hibbett D."/>
            <person name="Martinez A.T."/>
            <person name="Grigoriev I.V."/>
        </authorList>
    </citation>
    <scope>NUCLEOTIDE SEQUENCE</scope>
    <source>
        <strain evidence="2">CBS 506.95</strain>
    </source>
</reference>
<feature type="transmembrane region" description="Helical" evidence="1">
    <location>
        <begin position="12"/>
        <end position="36"/>
    </location>
</feature>
<keyword evidence="1" id="KW-0472">Membrane</keyword>
<dbReference type="EMBL" id="MU157888">
    <property type="protein sequence ID" value="KAF9525157.1"/>
    <property type="molecule type" value="Genomic_DNA"/>
</dbReference>
<dbReference type="Proteomes" id="UP000807306">
    <property type="component" value="Unassembled WGS sequence"/>
</dbReference>
<protein>
    <submittedName>
        <fullName evidence="2">Uncharacterized protein</fullName>
    </submittedName>
</protein>
<sequence length="76" mass="8626">MVPILITRSVKCNVYLTVLNSLEACFTFLVSGYIAVAIPFMTSHPTEIPTLMVGNLIFCLNFHKRYQLARKHVKLV</sequence>
<keyword evidence="1" id="KW-0812">Transmembrane</keyword>
<accession>A0A9P6E9V7</accession>
<feature type="transmembrane region" description="Helical" evidence="1">
    <location>
        <begin position="48"/>
        <end position="64"/>
    </location>
</feature>
<keyword evidence="3" id="KW-1185">Reference proteome</keyword>
<dbReference type="AlphaFoldDB" id="A0A9P6E9V7"/>
<evidence type="ECO:0000313" key="2">
    <source>
        <dbReference type="EMBL" id="KAF9525157.1"/>
    </source>
</evidence>
<evidence type="ECO:0000256" key="1">
    <source>
        <dbReference type="SAM" id="Phobius"/>
    </source>
</evidence>